<evidence type="ECO:0000313" key="2">
    <source>
        <dbReference type="Proteomes" id="UP001593940"/>
    </source>
</evidence>
<dbReference type="Proteomes" id="UP001593940">
    <property type="component" value="Unassembled WGS sequence"/>
</dbReference>
<dbReference type="RefSeq" id="WP_377029177.1">
    <property type="nucleotide sequence ID" value="NZ_JBHOMY010000013.1"/>
</dbReference>
<sequence>MTQQTTAETIATIGIDLGKNTFHLIGMDARGTIVLSVRADSHDGPE</sequence>
<gene>
    <name evidence="1" type="ORF">ACETIH_05685</name>
</gene>
<dbReference type="EMBL" id="JBHOMY010000013">
    <property type="protein sequence ID" value="MFC1456219.1"/>
    <property type="molecule type" value="Genomic_DNA"/>
</dbReference>
<comment type="caution">
    <text evidence="1">The sequence shown here is derived from an EMBL/GenBank/DDBJ whole genome shotgun (WGS) entry which is preliminary data.</text>
</comment>
<evidence type="ECO:0000313" key="1">
    <source>
        <dbReference type="EMBL" id="MFC1456219.1"/>
    </source>
</evidence>
<keyword evidence="2" id="KW-1185">Reference proteome</keyword>
<evidence type="ECO:0008006" key="3">
    <source>
        <dbReference type="Google" id="ProtNLM"/>
    </source>
</evidence>
<name>A0ABV6Y4L4_9HYPH</name>
<proteinExistence type="predicted"/>
<accession>A0ABV6Y4L4</accession>
<organism evidence="1 2">
    <name type="scientific">Microvirga arabica</name>
    <dbReference type="NCBI Taxonomy" id="1128671"/>
    <lineage>
        <taxon>Bacteria</taxon>
        <taxon>Pseudomonadati</taxon>
        <taxon>Pseudomonadota</taxon>
        <taxon>Alphaproteobacteria</taxon>
        <taxon>Hyphomicrobiales</taxon>
        <taxon>Methylobacteriaceae</taxon>
        <taxon>Microvirga</taxon>
    </lineage>
</organism>
<reference evidence="1 2" key="1">
    <citation type="submission" date="2024-09" db="EMBL/GenBank/DDBJ databases">
        <title>Nodulacao em especies de Leguminosae Basais da Amazonia e Caracterizacao dos Rizobios e Bacterias Associadas aos Nodulos.</title>
        <authorList>
            <person name="Jambeiro I.C.A."/>
            <person name="Lopes I.S."/>
            <person name="Aguiar E.R.G.R."/>
            <person name="Santos A.F.J."/>
            <person name="Dos Santos J.M.F."/>
            <person name="Gross E."/>
        </authorList>
    </citation>
    <scope>NUCLEOTIDE SEQUENCE [LARGE SCALE GENOMIC DNA]</scope>
    <source>
        <strain evidence="1 2">BRUESC1165</strain>
    </source>
</reference>
<protein>
    <recommendedName>
        <fullName evidence="3">IS110 family transposase</fullName>
    </recommendedName>
</protein>